<dbReference type="EMBL" id="CP059833">
    <property type="protein sequence ID" value="QMV85201.1"/>
    <property type="molecule type" value="Genomic_DNA"/>
</dbReference>
<evidence type="ECO:0000313" key="2">
    <source>
        <dbReference type="Proteomes" id="UP000515570"/>
    </source>
</evidence>
<keyword evidence="2" id="KW-1185">Reference proteome</keyword>
<name>A0A7G5FF10_9CORY</name>
<organism evidence="1 2">
    <name type="scientific">Corynebacterium hindlerae</name>
    <dbReference type="NCBI Taxonomy" id="699041"/>
    <lineage>
        <taxon>Bacteria</taxon>
        <taxon>Bacillati</taxon>
        <taxon>Actinomycetota</taxon>
        <taxon>Actinomycetes</taxon>
        <taxon>Mycobacteriales</taxon>
        <taxon>Corynebacteriaceae</taxon>
        <taxon>Corynebacterium</taxon>
    </lineage>
</organism>
<sequence>MIRKIARPMLASAFIASGADMVVNSDEHREGTQEMLAKLRAVVPNEYAKYLPKDADTVTKALGGAQAASASLLAIGKAPRLSSAVLAAITVPTMLSRYAFWETQDAKEKLDRRNGLITNTALLGGLMIASADTQGKPGLAWRAEHATKVANKKIQAALPSKSEQNELAEKFHDIVDYIDDNKDDWLARAQKNSEVAKHKLVAAAAAAQEKANELQKIAAEEAGRAQKKAAKSAAVYQKKAEKATKKAQKKLKKYDI</sequence>
<protein>
    <submittedName>
        <fullName evidence="1">DoxX family protein</fullName>
    </submittedName>
</protein>
<dbReference type="RefSeq" id="WP_182386006.1">
    <property type="nucleotide sequence ID" value="NZ_CP059833.1"/>
</dbReference>
<reference evidence="1 2" key="1">
    <citation type="submission" date="2020-07" db="EMBL/GenBank/DDBJ databases">
        <title>non toxigenic Corynebacterium sp. nov from a clinical source.</title>
        <authorList>
            <person name="Bernier A.-M."/>
            <person name="Bernard K."/>
        </authorList>
    </citation>
    <scope>NUCLEOTIDE SEQUENCE [LARGE SCALE GENOMIC DNA]</scope>
    <source>
        <strain evidence="2">NML 93-0612</strain>
    </source>
</reference>
<evidence type="ECO:0000313" key="1">
    <source>
        <dbReference type="EMBL" id="QMV85201.1"/>
    </source>
</evidence>
<accession>A0A7G5FF10</accession>
<dbReference type="AlphaFoldDB" id="A0A7G5FF10"/>
<proteinExistence type="predicted"/>
<gene>
    <name evidence="1" type="ORF">HW450_00030</name>
</gene>
<dbReference type="Proteomes" id="UP000515570">
    <property type="component" value="Chromosome"/>
</dbReference>